<keyword evidence="1" id="KW-1133">Transmembrane helix</keyword>
<accession>A0A318KNZ4</accession>
<feature type="transmembrane region" description="Helical" evidence="1">
    <location>
        <begin position="7"/>
        <end position="28"/>
    </location>
</feature>
<evidence type="ECO:0000313" key="3">
    <source>
        <dbReference type="Proteomes" id="UP000247612"/>
    </source>
</evidence>
<dbReference type="OrthoDB" id="1651539at2"/>
<proteinExistence type="predicted"/>
<comment type="caution">
    <text evidence="2">The sequence shown here is derived from an EMBL/GenBank/DDBJ whole genome shotgun (WGS) entry which is preliminary data.</text>
</comment>
<name>A0A318KNZ4_9FIRM</name>
<keyword evidence="1" id="KW-0472">Membrane</keyword>
<keyword evidence="1" id="KW-0812">Transmembrane</keyword>
<evidence type="ECO:0000256" key="1">
    <source>
        <dbReference type="SAM" id="Phobius"/>
    </source>
</evidence>
<evidence type="ECO:0000313" key="2">
    <source>
        <dbReference type="EMBL" id="PXX78232.1"/>
    </source>
</evidence>
<dbReference type="STRING" id="1034346.GCA_000313565_00438"/>
<dbReference type="EMBL" id="QJKH01000008">
    <property type="protein sequence ID" value="PXX78232.1"/>
    <property type="molecule type" value="Genomic_DNA"/>
</dbReference>
<dbReference type="AlphaFoldDB" id="A0A318KNZ4"/>
<gene>
    <name evidence="2" type="ORF">DES51_108160</name>
</gene>
<feature type="transmembrane region" description="Helical" evidence="1">
    <location>
        <begin position="40"/>
        <end position="70"/>
    </location>
</feature>
<dbReference type="Proteomes" id="UP000247612">
    <property type="component" value="Unassembled WGS sequence"/>
</dbReference>
<organism evidence="2 3">
    <name type="scientific">Dielma fastidiosa</name>
    <dbReference type="NCBI Taxonomy" id="1034346"/>
    <lineage>
        <taxon>Bacteria</taxon>
        <taxon>Bacillati</taxon>
        <taxon>Bacillota</taxon>
        <taxon>Erysipelotrichia</taxon>
        <taxon>Erysipelotrichales</taxon>
        <taxon>Erysipelotrichaceae</taxon>
        <taxon>Dielma</taxon>
    </lineage>
</organism>
<protein>
    <submittedName>
        <fullName evidence="2">Sporulation factor SpoIIGA</fullName>
    </submittedName>
</protein>
<dbReference type="RefSeq" id="WP_022936742.1">
    <property type="nucleotide sequence ID" value="NZ_CABKRQ010000001.1"/>
</dbReference>
<sequence length="250" mass="28134">MESYVEVAFIQALLVNLVSVLTALYAAAYPLALRKCVSYAVLLAALASFCFHPWAAALLLIIEGLCAWLFFRYRLSAYFASIALRLLITGSCFKLAGGSIYNFTWFPPLDYNPFLIWLLLLIILAALIMKWGHTLNQLAFVYAVECCSLTLRGYLDSGNNCVIQGYPVMFVRPKVFEKIKGRDIIKGKMHTLSNEVEIEGKLSDVRVKGGNWMSVMVVVGDQHFPMQADCLLNLRQISEVDKHEIHKTNL</sequence>
<keyword evidence="3" id="KW-1185">Reference proteome</keyword>
<feature type="transmembrane region" description="Helical" evidence="1">
    <location>
        <begin position="114"/>
        <end position="132"/>
    </location>
</feature>
<reference evidence="2 3" key="1">
    <citation type="submission" date="2018-05" db="EMBL/GenBank/DDBJ databases">
        <title>Genomic Encyclopedia of Type Strains, Phase IV (KMG-IV): sequencing the most valuable type-strain genomes for metagenomic binning, comparative biology and taxonomic classification.</title>
        <authorList>
            <person name="Goeker M."/>
        </authorList>
    </citation>
    <scope>NUCLEOTIDE SEQUENCE [LARGE SCALE GENOMIC DNA]</scope>
    <source>
        <strain evidence="2 3">JC118</strain>
    </source>
</reference>
<feature type="transmembrane region" description="Helical" evidence="1">
    <location>
        <begin position="82"/>
        <end position="102"/>
    </location>
</feature>